<evidence type="ECO:0000256" key="4">
    <source>
        <dbReference type="ARBA" id="ARBA00022833"/>
    </source>
</evidence>
<feature type="compositionally biased region" description="Polar residues" evidence="6">
    <location>
        <begin position="1"/>
        <end position="13"/>
    </location>
</feature>
<reference evidence="7 8" key="1">
    <citation type="journal article" name="Sci. Rep.">
        <title>Telomere-to-telomere assembled and centromere annotated genomes of the two main subspecies of the button mushroom Agaricus bisporus reveal especially polymorphic chromosome ends.</title>
        <authorList>
            <person name="Sonnenberg A.S.M."/>
            <person name="Sedaghat-Telgerd N."/>
            <person name="Lavrijssen B."/>
            <person name="Ohm R.A."/>
            <person name="Hendrickx P.M."/>
            <person name="Scholtmeijer K."/>
            <person name="Baars J.J.P."/>
            <person name="van Peer A."/>
        </authorList>
    </citation>
    <scope>NUCLEOTIDE SEQUENCE [LARGE SCALE GENOMIC DNA]</scope>
    <source>
        <strain evidence="7 8">H119_p4</strain>
    </source>
</reference>
<dbReference type="Proteomes" id="UP000629468">
    <property type="component" value="Unassembled WGS sequence"/>
</dbReference>
<dbReference type="AlphaFoldDB" id="A0A8H7F4W1"/>
<organism evidence="7 8">
    <name type="scientific">Agaricus bisporus var. burnettii</name>
    <dbReference type="NCBI Taxonomy" id="192524"/>
    <lineage>
        <taxon>Eukaryota</taxon>
        <taxon>Fungi</taxon>
        <taxon>Dikarya</taxon>
        <taxon>Basidiomycota</taxon>
        <taxon>Agaricomycotina</taxon>
        <taxon>Agaricomycetes</taxon>
        <taxon>Agaricomycetidae</taxon>
        <taxon>Agaricales</taxon>
        <taxon>Agaricineae</taxon>
        <taxon>Agaricaceae</taxon>
        <taxon>Agaricus</taxon>
    </lineage>
</organism>
<dbReference type="InterPro" id="IPR012337">
    <property type="entry name" value="RNaseH-like_sf"/>
</dbReference>
<proteinExistence type="predicted"/>
<evidence type="ECO:0000313" key="8">
    <source>
        <dbReference type="Proteomes" id="UP000629468"/>
    </source>
</evidence>
<dbReference type="InterPro" id="IPR052035">
    <property type="entry name" value="ZnF_BED_domain_contain"/>
</dbReference>
<dbReference type="PANTHER" id="PTHR46481">
    <property type="entry name" value="ZINC FINGER BED DOMAIN-CONTAINING PROTEIN 4"/>
    <property type="match status" value="1"/>
</dbReference>
<comment type="subcellular location">
    <subcellularLocation>
        <location evidence="1">Nucleus</location>
    </subcellularLocation>
</comment>
<gene>
    <name evidence="7" type="ORF">Agabi119p4_5238</name>
</gene>
<dbReference type="GO" id="GO:0005634">
    <property type="term" value="C:nucleus"/>
    <property type="evidence" value="ECO:0007669"/>
    <property type="project" value="UniProtKB-SubCell"/>
</dbReference>
<feature type="region of interest" description="Disordered" evidence="6">
    <location>
        <begin position="422"/>
        <end position="446"/>
    </location>
</feature>
<feature type="compositionally biased region" description="Basic and acidic residues" evidence="6">
    <location>
        <begin position="55"/>
        <end position="72"/>
    </location>
</feature>
<evidence type="ECO:0000256" key="1">
    <source>
        <dbReference type="ARBA" id="ARBA00004123"/>
    </source>
</evidence>
<dbReference type="SUPFAM" id="SSF53098">
    <property type="entry name" value="Ribonuclease H-like"/>
    <property type="match status" value="1"/>
</dbReference>
<keyword evidence="2" id="KW-0479">Metal-binding</keyword>
<keyword evidence="3" id="KW-0863">Zinc-finger</keyword>
<dbReference type="PANTHER" id="PTHR46481:SF10">
    <property type="entry name" value="ZINC FINGER BED DOMAIN-CONTAINING PROTEIN 39"/>
    <property type="match status" value="1"/>
</dbReference>
<keyword evidence="5" id="KW-0539">Nucleus</keyword>
<dbReference type="SUPFAM" id="SSF140996">
    <property type="entry name" value="Hermes dimerisation domain"/>
    <property type="match status" value="1"/>
</dbReference>
<dbReference type="EMBL" id="JABXXO010000006">
    <property type="protein sequence ID" value="KAF7776845.1"/>
    <property type="molecule type" value="Genomic_DNA"/>
</dbReference>
<evidence type="ECO:0000256" key="3">
    <source>
        <dbReference type="ARBA" id="ARBA00022771"/>
    </source>
</evidence>
<accession>A0A8H7F4W1</accession>
<evidence type="ECO:0000256" key="6">
    <source>
        <dbReference type="SAM" id="MobiDB-lite"/>
    </source>
</evidence>
<keyword evidence="4" id="KW-0862">Zinc</keyword>
<protein>
    <submittedName>
        <fullName evidence="7">Uncharacterized protein</fullName>
    </submittedName>
</protein>
<evidence type="ECO:0000313" key="7">
    <source>
        <dbReference type="EMBL" id="KAF7776845.1"/>
    </source>
</evidence>
<evidence type="ECO:0000256" key="2">
    <source>
        <dbReference type="ARBA" id="ARBA00022723"/>
    </source>
</evidence>
<sequence>MASAQSLPESPTTDSRDRITPPSRAHHIIESTDDEGEINIRVLKKIRRQGSKDVSTPEHTEKGSNDRPQIRDPQEALDELYQTYKSSIYVFFKPPVYRVEGKKRFHVFECAATRCKNVHGREVKRNIDTTNATSTSNLKVHAVKCFGANVVESVGNANLDDARGIMKDKNNLWDSSITAAFEKLGKGKVTYSTLPPSSLQTRANHVRWMSESMRPFSIVNDPGYKLNMKTGRPHQYIPSASTVSRDVRQCFLEAREKISTYLQNHNGKLNFAFDCWTAPNRRAYMAITVQFERLGVVKGFLLDFVEVGARYTGARLATEFADVLTNYKISDKVLAMTCNNASNNDAMVEKLSELVESFQGHRSHVRCFAHIINLVARSVMVQFDSPRHEGIAERAGEGDNGMQMLLAEVEELADDIARDTLNEEGDDVESDSGPIKGWVDDRETMEEERRTQLTYDVLPARRMLLKVSEKFPSSHG</sequence>
<name>A0A8H7F4W1_AGABI</name>
<dbReference type="GO" id="GO:0008270">
    <property type="term" value="F:zinc ion binding"/>
    <property type="evidence" value="ECO:0007669"/>
    <property type="project" value="UniProtKB-KW"/>
</dbReference>
<evidence type="ECO:0000256" key="5">
    <source>
        <dbReference type="ARBA" id="ARBA00023242"/>
    </source>
</evidence>
<feature type="region of interest" description="Disordered" evidence="6">
    <location>
        <begin position="1"/>
        <end position="72"/>
    </location>
</feature>
<comment type="caution">
    <text evidence="7">The sequence shown here is derived from an EMBL/GenBank/DDBJ whole genome shotgun (WGS) entry which is preliminary data.</text>
</comment>